<gene>
    <name evidence="1" type="ORF">S03H2_43180</name>
</gene>
<feature type="non-terminal residue" evidence="1">
    <location>
        <position position="1"/>
    </location>
</feature>
<organism evidence="1">
    <name type="scientific">marine sediment metagenome</name>
    <dbReference type="NCBI Taxonomy" id="412755"/>
    <lineage>
        <taxon>unclassified sequences</taxon>
        <taxon>metagenomes</taxon>
        <taxon>ecological metagenomes</taxon>
    </lineage>
</organism>
<dbReference type="EMBL" id="BARU01026911">
    <property type="protein sequence ID" value="GAH68281.1"/>
    <property type="molecule type" value="Genomic_DNA"/>
</dbReference>
<accession>X1HDK4</accession>
<protein>
    <submittedName>
        <fullName evidence="1">Uncharacterized protein</fullName>
    </submittedName>
</protein>
<sequence length="51" mass="5658">HSGNLTDEGQFTKANAAQAKLTDIGTRPTTQVTPIMLLDSIFGRTLRFYNF</sequence>
<dbReference type="AlphaFoldDB" id="X1HDK4"/>
<comment type="caution">
    <text evidence="1">The sequence shown here is derived from an EMBL/GenBank/DDBJ whole genome shotgun (WGS) entry which is preliminary data.</text>
</comment>
<name>X1HDK4_9ZZZZ</name>
<reference evidence="1" key="1">
    <citation type="journal article" date="2014" name="Front. Microbiol.">
        <title>High frequency of phylogenetically diverse reductive dehalogenase-homologous genes in deep subseafloor sedimentary metagenomes.</title>
        <authorList>
            <person name="Kawai M."/>
            <person name="Futagami T."/>
            <person name="Toyoda A."/>
            <person name="Takaki Y."/>
            <person name="Nishi S."/>
            <person name="Hori S."/>
            <person name="Arai W."/>
            <person name="Tsubouchi T."/>
            <person name="Morono Y."/>
            <person name="Uchiyama I."/>
            <person name="Ito T."/>
            <person name="Fujiyama A."/>
            <person name="Inagaki F."/>
            <person name="Takami H."/>
        </authorList>
    </citation>
    <scope>NUCLEOTIDE SEQUENCE</scope>
    <source>
        <strain evidence="1">Expedition CK06-06</strain>
    </source>
</reference>
<evidence type="ECO:0000313" key="1">
    <source>
        <dbReference type="EMBL" id="GAH68281.1"/>
    </source>
</evidence>
<proteinExistence type="predicted"/>